<evidence type="ECO:0000256" key="1">
    <source>
        <dbReference type="ARBA" id="ARBA00004123"/>
    </source>
</evidence>
<dbReference type="EnsemblPlants" id="OGLUM07G04480.1">
    <property type="protein sequence ID" value="OGLUM07G04480.1"/>
    <property type="gene ID" value="OGLUM07G04480"/>
</dbReference>
<evidence type="ECO:0000256" key="3">
    <source>
        <dbReference type="ARBA" id="ARBA00022553"/>
    </source>
</evidence>
<evidence type="ECO:0000259" key="12">
    <source>
        <dbReference type="PROSITE" id="PS00434"/>
    </source>
</evidence>
<dbReference type="STRING" id="40148.A0A0E0AGG4"/>
<dbReference type="PANTHER" id="PTHR10015">
    <property type="entry name" value="HEAT SHOCK TRANSCRIPTION FACTOR"/>
    <property type="match status" value="1"/>
</dbReference>
<dbReference type="InterPro" id="IPR000232">
    <property type="entry name" value="HSF_DNA-bd"/>
</dbReference>
<accession>A0A0E0AGG4</accession>
<dbReference type="PANTHER" id="PTHR10015:SF402">
    <property type="entry name" value="HEAT STRESS TRANSCRIPTION FACTOR A-2B"/>
    <property type="match status" value="1"/>
</dbReference>
<dbReference type="GO" id="GO:0003700">
    <property type="term" value="F:DNA-binding transcription factor activity"/>
    <property type="evidence" value="ECO:0007669"/>
    <property type="project" value="InterPro"/>
</dbReference>
<evidence type="ECO:0000256" key="7">
    <source>
        <dbReference type="ARBA" id="ARBA00023125"/>
    </source>
</evidence>
<proteinExistence type="inferred from homology"/>
<dbReference type="PROSITE" id="PS00434">
    <property type="entry name" value="HSF_DOMAIN"/>
    <property type="match status" value="1"/>
</dbReference>
<keyword evidence="6" id="KW-0175">Coiled coil</keyword>
<comment type="similarity">
    <text evidence="10">Belongs to the HSF family.</text>
</comment>
<feature type="region of interest" description="Disordered" evidence="11">
    <location>
        <begin position="247"/>
        <end position="274"/>
    </location>
</feature>
<dbReference type="AlphaFoldDB" id="A0A0E0AGG4"/>
<dbReference type="FunFam" id="1.10.10.10:FF:000057">
    <property type="entry name" value="Heat shock transcription factor 1"/>
    <property type="match status" value="1"/>
</dbReference>
<dbReference type="GO" id="GO:0034605">
    <property type="term" value="P:cellular response to heat"/>
    <property type="evidence" value="ECO:0007669"/>
    <property type="project" value="TreeGrafter"/>
</dbReference>
<dbReference type="Gramene" id="OGLUM07G04480.1">
    <property type="protein sequence ID" value="OGLUM07G04480.1"/>
    <property type="gene ID" value="OGLUM07G04480"/>
</dbReference>
<dbReference type="GO" id="GO:0006357">
    <property type="term" value="P:regulation of transcription by RNA polymerase II"/>
    <property type="evidence" value="ECO:0007669"/>
    <property type="project" value="TreeGrafter"/>
</dbReference>
<keyword evidence="5" id="KW-0346">Stress response</keyword>
<dbReference type="InterPro" id="IPR036390">
    <property type="entry name" value="WH_DNA-bd_sf"/>
</dbReference>
<dbReference type="eggNOG" id="KOG0627">
    <property type="taxonomic scope" value="Eukaryota"/>
</dbReference>
<evidence type="ECO:0000313" key="13">
    <source>
        <dbReference type="EnsemblPlants" id="OGLUM07G04480.1"/>
    </source>
</evidence>
<organism evidence="13">
    <name type="scientific">Oryza glumipatula</name>
    <dbReference type="NCBI Taxonomy" id="40148"/>
    <lineage>
        <taxon>Eukaryota</taxon>
        <taxon>Viridiplantae</taxon>
        <taxon>Streptophyta</taxon>
        <taxon>Embryophyta</taxon>
        <taxon>Tracheophyta</taxon>
        <taxon>Spermatophyta</taxon>
        <taxon>Magnoliopsida</taxon>
        <taxon>Liliopsida</taxon>
        <taxon>Poales</taxon>
        <taxon>Poaceae</taxon>
        <taxon>BOP clade</taxon>
        <taxon>Oryzoideae</taxon>
        <taxon>Oryzeae</taxon>
        <taxon>Oryzinae</taxon>
        <taxon>Oryza</taxon>
    </lineage>
</organism>
<evidence type="ECO:0000256" key="11">
    <source>
        <dbReference type="SAM" id="MobiDB-lite"/>
    </source>
</evidence>
<reference evidence="13" key="2">
    <citation type="submission" date="2018-05" db="EMBL/GenBank/DDBJ databases">
        <title>OgluRS3 (Oryza glumaepatula Reference Sequence Version 3).</title>
        <authorList>
            <person name="Zhang J."/>
            <person name="Kudrna D."/>
            <person name="Lee S."/>
            <person name="Talag J."/>
            <person name="Welchert J."/>
            <person name="Wing R.A."/>
        </authorList>
    </citation>
    <scope>NUCLEOTIDE SEQUENCE [LARGE SCALE GENOMIC DNA]</scope>
</reference>
<dbReference type="GO" id="GO:0005634">
    <property type="term" value="C:nucleus"/>
    <property type="evidence" value="ECO:0007669"/>
    <property type="project" value="UniProtKB-SubCell"/>
</dbReference>
<protein>
    <recommendedName>
        <fullName evidence="12">HSF-type DNA-binding domain-containing protein</fullName>
    </recommendedName>
</protein>
<comment type="subcellular location">
    <subcellularLocation>
        <location evidence="1">Nucleus</location>
    </subcellularLocation>
</comment>
<evidence type="ECO:0000256" key="10">
    <source>
        <dbReference type="RuleBase" id="RU004020"/>
    </source>
</evidence>
<evidence type="ECO:0000256" key="9">
    <source>
        <dbReference type="ARBA" id="ARBA00023242"/>
    </source>
</evidence>
<evidence type="ECO:0000256" key="5">
    <source>
        <dbReference type="ARBA" id="ARBA00023016"/>
    </source>
</evidence>
<dbReference type="SUPFAM" id="SSF46785">
    <property type="entry name" value="Winged helix' DNA-binding domain"/>
    <property type="match status" value="1"/>
</dbReference>
<keyword evidence="9" id="KW-0539">Nucleus</keyword>
<keyword evidence="7" id="KW-0238">DNA-binding</keyword>
<keyword evidence="8" id="KW-0804">Transcription</keyword>
<dbReference type="Gene3D" id="1.10.10.10">
    <property type="entry name" value="Winged helix-like DNA-binding domain superfamily/Winged helix DNA-binding domain"/>
    <property type="match status" value="1"/>
</dbReference>
<evidence type="ECO:0000313" key="14">
    <source>
        <dbReference type="Proteomes" id="UP000026961"/>
    </source>
</evidence>
<keyword evidence="4" id="KW-0805">Transcription regulation</keyword>
<evidence type="ECO:0000256" key="8">
    <source>
        <dbReference type="ARBA" id="ARBA00023163"/>
    </source>
</evidence>
<evidence type="ECO:0000256" key="6">
    <source>
        <dbReference type="ARBA" id="ARBA00023054"/>
    </source>
</evidence>
<dbReference type="GO" id="GO:0000978">
    <property type="term" value="F:RNA polymerase II cis-regulatory region sequence-specific DNA binding"/>
    <property type="evidence" value="ECO:0007669"/>
    <property type="project" value="TreeGrafter"/>
</dbReference>
<dbReference type="PRINTS" id="PR00056">
    <property type="entry name" value="HSFDOMAIN"/>
</dbReference>
<evidence type="ECO:0000256" key="2">
    <source>
        <dbReference type="ARBA" id="ARBA00011233"/>
    </source>
</evidence>
<keyword evidence="3" id="KW-0597">Phosphoprotein</keyword>
<evidence type="ECO:0000256" key="4">
    <source>
        <dbReference type="ARBA" id="ARBA00023015"/>
    </source>
</evidence>
<comment type="subunit">
    <text evidence="2">Homotrimer.</text>
</comment>
<reference evidence="13" key="1">
    <citation type="submission" date="2015-04" db="UniProtKB">
        <authorList>
            <consortium name="EnsemblPlants"/>
        </authorList>
    </citation>
    <scope>IDENTIFICATION</scope>
</reference>
<dbReference type="HOGENOM" id="CLU_030308_1_0_1"/>
<name>A0A0E0AGG4_9ORYZ</name>
<dbReference type="SMART" id="SM00415">
    <property type="entry name" value="HSF"/>
    <property type="match status" value="1"/>
</dbReference>
<keyword evidence="14" id="KW-1185">Reference proteome</keyword>
<sequence length="372" mass="41506">MDDPILNAVKEEESHGDGGGLEVVAGEDGAAAVAAGVAPRPMEGLHDAGPPPFLTKTYDMVDDAGTDAAVSWSATSNSFVVWDPHAFATVLLPRFFKHNNFSSFVRQLNTYGFRKVDPDRWEFANENFLRGQRHLLKNIKRRKPPSHTASNQQSLGPYLEVGHFGYDAEIDRLKRDKQLLMAEVVKLRQEQQNTKANLKAMEDRLQGTEQRQQQMMAFLARVMKNPEFLKQLMSQNEMRKELQDAISKKRRRRIDQGPEVDDVGTSSSIEQESPALFDPQESVEFLIDGIPSDLENSAMDAGGLVEPQDFDVGASEQQQIGPQGELNDNFWEELLNEGLVGEENDNPVVEDDMNVLSEKMGYLNSNGPTAGE</sequence>
<dbReference type="Proteomes" id="UP000026961">
    <property type="component" value="Chromosome 7"/>
</dbReference>
<dbReference type="InterPro" id="IPR036388">
    <property type="entry name" value="WH-like_DNA-bd_sf"/>
</dbReference>
<feature type="domain" description="HSF-type DNA-binding" evidence="12">
    <location>
        <begin position="92"/>
        <end position="116"/>
    </location>
</feature>
<dbReference type="Pfam" id="PF00447">
    <property type="entry name" value="HSF_DNA-bind"/>
    <property type="match status" value="1"/>
</dbReference>